<dbReference type="GO" id="GO:0003697">
    <property type="term" value="F:single-stranded DNA binding"/>
    <property type="evidence" value="ECO:0007669"/>
    <property type="project" value="InterPro"/>
</dbReference>
<organism evidence="3 4">
    <name type="scientific">Polymorphum gilvum (strain LMG 25793 / CGMCC 1.9160 / SL003B-26A1)</name>
    <dbReference type="NCBI Taxonomy" id="991905"/>
    <lineage>
        <taxon>Bacteria</taxon>
        <taxon>Pseudomonadati</taxon>
        <taxon>Pseudomonadota</taxon>
        <taxon>Alphaproteobacteria</taxon>
        <taxon>Rhodobacterales</taxon>
        <taxon>Paracoccaceae</taxon>
        <taxon>Polymorphum</taxon>
    </lineage>
</organism>
<dbReference type="Proteomes" id="UP000008130">
    <property type="component" value="Chromosome"/>
</dbReference>
<dbReference type="AlphaFoldDB" id="F2J4U3"/>
<dbReference type="STRING" id="991905.SL003B_0602"/>
<dbReference type="PIRSF" id="PIRSF037112">
    <property type="entry name" value="Antirestriction_ArdC"/>
    <property type="match status" value="1"/>
</dbReference>
<proteinExistence type="predicted"/>
<evidence type="ECO:0000313" key="4">
    <source>
        <dbReference type="Proteomes" id="UP000008130"/>
    </source>
</evidence>
<dbReference type="PATRIC" id="fig|991905.3.peg.617"/>
<dbReference type="InterPro" id="IPR013610">
    <property type="entry name" value="ArdC_N"/>
</dbReference>
<dbReference type="EMBL" id="CP002568">
    <property type="protein sequence ID" value="ADZ69035.1"/>
    <property type="molecule type" value="Genomic_DNA"/>
</dbReference>
<feature type="domain" description="Polyvalent protein metallopeptidase" evidence="2">
    <location>
        <begin position="150"/>
        <end position="280"/>
    </location>
</feature>
<gene>
    <name evidence="3" type="ordered locus">SL003B_0602</name>
</gene>
<sequence length="302" mass="33277">MTTERIDVYTQVTNNIIAAIEAGAGDWQMPWHRSGEGLNRPVNIDTSKAYRGINVVSLWASAQARGFITGTWGTYRQWQANGCQVRKGEKSSLVVFYKEFEVEERNDTGETEHGKRLMARASWVFNADQVDGYEAPALPEPKDPVATVAAAERFITATGAIIRHGGTRAFYRPSDDIIQMPERERFLGTETSTATESYYATLLHELTHWTGDTRRCDRQFGKRFGDDAYAVEELVAELGAAFLCADLGVTLTPRPDHAAYIDSWLKVLKADKKAIFAAASAAAKATDFLAGLQATNITEAAA</sequence>
<reference evidence="3 4" key="1">
    <citation type="journal article" date="2011" name="J. Bacteriol.">
        <title>Complete genome sequence of Polymorphum gilvum SL003B-26A1T, a crude oil-degrading bacterium from oil-polluted saline soil.</title>
        <authorList>
            <person name="Li S.G."/>
            <person name="Tang Y.Q."/>
            <person name="Nie Y."/>
            <person name="Cai M."/>
            <person name="Wu X.L."/>
        </authorList>
    </citation>
    <scope>NUCLEOTIDE SEQUENCE [LARGE SCALE GENOMIC DNA]</scope>
    <source>
        <strain evidence="4">LMG 25793 / CGMCC 1.9160 / SL003B-26A1</strain>
    </source>
</reference>
<dbReference type="eggNOG" id="COG4227">
    <property type="taxonomic scope" value="Bacteria"/>
</dbReference>
<keyword evidence="4" id="KW-1185">Reference proteome</keyword>
<dbReference type="KEGG" id="pgv:SL003B_0602"/>
<dbReference type="HOGENOM" id="CLU_041111_0_0_5"/>
<protein>
    <submittedName>
        <fullName evidence="3">Peptidase M, neutral zinc metallopeptidase, zinc-binding site</fullName>
    </submittedName>
</protein>
<evidence type="ECO:0000313" key="3">
    <source>
        <dbReference type="EMBL" id="ADZ69035.1"/>
    </source>
</evidence>
<dbReference type="InterPro" id="IPR017113">
    <property type="entry name" value="Antirestriction_ArdC"/>
</dbReference>
<dbReference type="InterPro" id="IPR041459">
    <property type="entry name" value="MPTase-PolyVal"/>
</dbReference>
<feature type="domain" description="N-terminal" evidence="1">
    <location>
        <begin position="7"/>
        <end position="125"/>
    </location>
</feature>
<dbReference type="Pfam" id="PF08401">
    <property type="entry name" value="ArdcN"/>
    <property type="match status" value="1"/>
</dbReference>
<evidence type="ECO:0000259" key="1">
    <source>
        <dbReference type="Pfam" id="PF08401"/>
    </source>
</evidence>
<dbReference type="RefSeq" id="WP_013651359.1">
    <property type="nucleotide sequence ID" value="NC_015259.1"/>
</dbReference>
<accession>F2J4U3</accession>
<evidence type="ECO:0000259" key="2">
    <source>
        <dbReference type="Pfam" id="PF18818"/>
    </source>
</evidence>
<name>F2J4U3_POLGS</name>
<dbReference type="Pfam" id="PF18818">
    <property type="entry name" value="MPTase-PolyVal"/>
    <property type="match status" value="1"/>
</dbReference>